<evidence type="ECO:0000256" key="1">
    <source>
        <dbReference type="SAM" id="MobiDB-lite"/>
    </source>
</evidence>
<feature type="compositionally biased region" description="Basic residues" evidence="1">
    <location>
        <begin position="145"/>
        <end position="154"/>
    </location>
</feature>
<gene>
    <name evidence="2" type="ordered locus">Os01g0159200</name>
</gene>
<organism evidence="2 3">
    <name type="scientific">Oryza sativa subsp. japonica</name>
    <name type="common">Rice</name>
    <dbReference type="NCBI Taxonomy" id="39947"/>
    <lineage>
        <taxon>Eukaryota</taxon>
        <taxon>Viridiplantae</taxon>
        <taxon>Streptophyta</taxon>
        <taxon>Embryophyta</taxon>
        <taxon>Tracheophyta</taxon>
        <taxon>Spermatophyta</taxon>
        <taxon>Magnoliopsida</taxon>
        <taxon>Liliopsida</taxon>
        <taxon>Poales</taxon>
        <taxon>Poaceae</taxon>
        <taxon>BOP clade</taxon>
        <taxon>Oryzoideae</taxon>
        <taxon>Oryzeae</taxon>
        <taxon>Oryzinae</taxon>
        <taxon>Oryza</taxon>
        <taxon>Oryza sativa</taxon>
    </lineage>
</organism>
<name>Q0JQI2_ORYSJ</name>
<feature type="compositionally biased region" description="Basic and acidic residues" evidence="1">
    <location>
        <begin position="155"/>
        <end position="169"/>
    </location>
</feature>
<evidence type="ECO:0000313" key="3">
    <source>
        <dbReference type="Proteomes" id="UP000000763"/>
    </source>
</evidence>
<evidence type="ECO:0000313" key="2">
    <source>
        <dbReference type="EMBL" id="BAF03996.1"/>
    </source>
</evidence>
<feature type="non-terminal residue" evidence="2">
    <location>
        <position position="1"/>
    </location>
</feature>
<proteinExistence type="predicted"/>
<protein>
    <submittedName>
        <fullName evidence="2">Os01g0159200 protein</fullName>
    </submittedName>
</protein>
<feature type="region of interest" description="Disordered" evidence="1">
    <location>
        <begin position="42"/>
        <end position="169"/>
    </location>
</feature>
<dbReference type="KEGG" id="dosa:Os01g0159200"/>
<feature type="compositionally biased region" description="Basic residues" evidence="1">
    <location>
        <begin position="88"/>
        <end position="107"/>
    </location>
</feature>
<dbReference type="AlphaFoldDB" id="Q0JQI2"/>
<sequence length="217" mass="23412">RQPAEQLAQRADGVRADGQRVHVAPLRHAQLAVRPAEELAGAVPRAVHADPHVAVRHRQQPAPDAGRQQLAGAVPAQRDGGGAAGEHLHRRRQRHRRQRALHRRQPRRVPGGQGAAPDGHLQHAGARARAAVAGDEEEGEDAGHVGRRRARGRRRDAGRDDPVSRGGEGDGRCWCRGGSCLGERLVGAVTMRLMTSLSEISVLYAPSIIFSVVFFLS</sequence>
<feature type="compositionally biased region" description="Low complexity" evidence="1">
    <location>
        <begin position="123"/>
        <end position="133"/>
    </location>
</feature>
<accession>Q0JQI2</accession>
<feature type="region of interest" description="Disordered" evidence="1">
    <location>
        <begin position="1"/>
        <end position="20"/>
    </location>
</feature>
<reference evidence="2 3" key="1">
    <citation type="journal article" date="2005" name="Nature">
        <title>The map-based sequence of the rice genome.</title>
        <authorList>
            <consortium name="International rice genome sequencing project (IRGSP)"/>
            <person name="Matsumoto T."/>
            <person name="Wu J."/>
            <person name="Kanamori H."/>
            <person name="Katayose Y."/>
            <person name="Fujisawa M."/>
            <person name="Namiki N."/>
            <person name="Mizuno H."/>
            <person name="Yamamoto K."/>
            <person name="Antonio B.A."/>
            <person name="Baba T."/>
            <person name="Sakata K."/>
            <person name="Nagamura Y."/>
            <person name="Aoki H."/>
            <person name="Arikawa K."/>
            <person name="Arita K."/>
            <person name="Bito T."/>
            <person name="Chiden Y."/>
            <person name="Fujitsuka N."/>
            <person name="Fukunaka R."/>
            <person name="Hamada M."/>
            <person name="Harada C."/>
            <person name="Hayashi A."/>
            <person name="Hijishita S."/>
            <person name="Honda M."/>
            <person name="Hosokawa S."/>
            <person name="Ichikawa Y."/>
            <person name="Idonuma A."/>
            <person name="Iijima M."/>
            <person name="Ikeda M."/>
            <person name="Ikeno M."/>
            <person name="Ito K."/>
            <person name="Ito S."/>
            <person name="Ito T."/>
            <person name="Ito Y."/>
            <person name="Ito Y."/>
            <person name="Iwabuchi A."/>
            <person name="Kamiya K."/>
            <person name="Karasawa W."/>
            <person name="Kurita K."/>
            <person name="Katagiri S."/>
            <person name="Kikuta A."/>
            <person name="Kobayashi H."/>
            <person name="Kobayashi N."/>
            <person name="Machita K."/>
            <person name="Maehara T."/>
            <person name="Masukawa M."/>
            <person name="Mizubayashi T."/>
            <person name="Mukai Y."/>
            <person name="Nagasaki H."/>
            <person name="Nagata Y."/>
            <person name="Naito S."/>
            <person name="Nakashima M."/>
            <person name="Nakama Y."/>
            <person name="Nakamichi Y."/>
            <person name="Nakamura M."/>
            <person name="Meguro A."/>
            <person name="Negishi M."/>
            <person name="Ohta I."/>
            <person name="Ohta T."/>
            <person name="Okamoto M."/>
            <person name="Ono N."/>
            <person name="Saji S."/>
            <person name="Sakaguchi M."/>
            <person name="Sakai K."/>
            <person name="Shibata M."/>
            <person name="Shimokawa T."/>
            <person name="Song J."/>
            <person name="Takazaki Y."/>
            <person name="Terasawa K."/>
            <person name="Tsugane M."/>
            <person name="Tsuji K."/>
            <person name="Ueda S."/>
            <person name="Waki K."/>
            <person name="Yamagata H."/>
            <person name="Yamamoto M."/>
            <person name="Yamamoto S."/>
            <person name="Yamane H."/>
            <person name="Yoshiki S."/>
            <person name="Yoshihara R."/>
            <person name="Yukawa K."/>
            <person name="Zhong H."/>
            <person name="Yano M."/>
            <person name="Yuan Q."/>
            <person name="Ouyang S."/>
            <person name="Liu J."/>
            <person name="Jones K.M."/>
            <person name="Gansberger K."/>
            <person name="Moffat K."/>
            <person name="Hill J."/>
            <person name="Bera J."/>
            <person name="Fadrosh D."/>
            <person name="Jin S."/>
            <person name="Johri S."/>
            <person name="Kim M."/>
            <person name="Overton L."/>
            <person name="Reardon M."/>
            <person name="Tsitrin T."/>
            <person name="Vuong H."/>
            <person name="Weaver B."/>
            <person name="Ciecko A."/>
            <person name="Tallon L."/>
            <person name="Jackson J."/>
            <person name="Pai G."/>
            <person name="Aken S.V."/>
            <person name="Utterback T."/>
            <person name="Reidmuller S."/>
            <person name="Feldblyum T."/>
            <person name="Hsiao J."/>
            <person name="Zismann V."/>
            <person name="Iobst S."/>
            <person name="de Vazeille A.R."/>
            <person name="Buell C.R."/>
            <person name="Ying K."/>
            <person name="Li Y."/>
            <person name="Lu T."/>
            <person name="Huang Y."/>
            <person name="Zhao Q."/>
            <person name="Feng Q."/>
            <person name="Zhang L."/>
            <person name="Zhu J."/>
            <person name="Weng Q."/>
            <person name="Mu J."/>
            <person name="Lu Y."/>
            <person name="Fan D."/>
            <person name="Liu Y."/>
            <person name="Guan J."/>
            <person name="Zhang Y."/>
            <person name="Yu S."/>
            <person name="Liu X."/>
            <person name="Zhang Y."/>
            <person name="Hong G."/>
            <person name="Han B."/>
            <person name="Choisne N."/>
            <person name="Demange N."/>
            <person name="Orjeda G."/>
            <person name="Samain S."/>
            <person name="Cattolico L."/>
            <person name="Pelletier E."/>
            <person name="Couloux A."/>
            <person name="Segurens B."/>
            <person name="Wincker P."/>
            <person name="D'Hont A."/>
            <person name="Scarpelli C."/>
            <person name="Weissenbach J."/>
            <person name="Salanoubat M."/>
            <person name="Quetier F."/>
            <person name="Yu Y."/>
            <person name="Kim H.R."/>
            <person name="Rambo T."/>
            <person name="Currie J."/>
            <person name="Collura K."/>
            <person name="Luo M."/>
            <person name="Yang T."/>
            <person name="Ammiraju J.S.S."/>
            <person name="Engler F."/>
            <person name="Soderlund C."/>
            <person name="Wing R.A."/>
            <person name="Palmer L.E."/>
            <person name="de la Bastide M."/>
            <person name="Spiegel L."/>
            <person name="Nascimento L."/>
            <person name="Zutavern T."/>
            <person name="O'Shaughnessy A."/>
            <person name="Dike S."/>
            <person name="Dedhia N."/>
            <person name="Preston R."/>
            <person name="Balija V."/>
            <person name="McCombie W.R."/>
            <person name="Chow T."/>
            <person name="Chen H."/>
            <person name="Chung M."/>
            <person name="Chen C."/>
            <person name="Shaw J."/>
            <person name="Wu H."/>
            <person name="Hsiao K."/>
            <person name="Chao Y."/>
            <person name="Chu M."/>
            <person name="Cheng C."/>
            <person name="Hour A."/>
            <person name="Lee P."/>
            <person name="Lin S."/>
            <person name="Lin Y."/>
            <person name="Liou J."/>
            <person name="Liu S."/>
            <person name="Hsing Y."/>
            <person name="Raghuvanshi S."/>
            <person name="Mohanty A."/>
            <person name="Bharti A.K."/>
            <person name="Gaur A."/>
            <person name="Gupta V."/>
            <person name="Kumar D."/>
            <person name="Ravi V."/>
            <person name="Vij S."/>
            <person name="Kapur A."/>
            <person name="Khurana P."/>
            <person name="Khurana P."/>
            <person name="Khurana J.P."/>
            <person name="Tyagi A.K."/>
            <person name="Gaikwad K."/>
            <person name="Singh A."/>
            <person name="Dalal V."/>
            <person name="Srivastava S."/>
            <person name="Dixit A."/>
            <person name="Pal A.K."/>
            <person name="Ghazi I.A."/>
            <person name="Yadav M."/>
            <person name="Pandit A."/>
            <person name="Bhargava A."/>
            <person name="Sureshbabu K."/>
            <person name="Batra K."/>
            <person name="Sharma T.R."/>
            <person name="Mohapatra T."/>
            <person name="Singh N.K."/>
            <person name="Messing J."/>
            <person name="Nelson A.B."/>
            <person name="Fuks G."/>
            <person name="Kavchok S."/>
            <person name="Keizer G."/>
            <person name="Linton E."/>
            <person name="Llaca V."/>
            <person name="Song R."/>
            <person name="Tanyolac B."/>
            <person name="Young S."/>
            <person name="Ho-Il K."/>
            <person name="Hahn J.H."/>
            <person name="Sangsakoo G."/>
            <person name="Vanavichit A."/>
            <person name="de Mattos Luiz.A.T."/>
            <person name="Zimmer P.D."/>
            <person name="Malone G."/>
            <person name="Dellagostin O."/>
            <person name="de Oliveira A.C."/>
            <person name="Bevan M."/>
            <person name="Bancroft I."/>
            <person name="Minx P."/>
            <person name="Cordum H."/>
            <person name="Wilson R."/>
            <person name="Cheng Z."/>
            <person name="Jin W."/>
            <person name="Jiang J."/>
            <person name="Leong S.A."/>
            <person name="Iwama H."/>
            <person name="Gojobori T."/>
            <person name="Itoh T."/>
            <person name="Niimura Y."/>
            <person name="Fujii Y."/>
            <person name="Habara T."/>
            <person name="Sakai H."/>
            <person name="Sato Y."/>
            <person name="Wilson G."/>
            <person name="Kumar K."/>
            <person name="McCouch S."/>
            <person name="Juretic N."/>
            <person name="Hoen D."/>
            <person name="Wright S."/>
            <person name="Bruskiewich R."/>
            <person name="Bureau T."/>
            <person name="Miyao A."/>
            <person name="Hirochika H."/>
            <person name="Nishikawa T."/>
            <person name="Kadowaki K."/>
            <person name="Sugiura M."/>
            <person name="Burr B."/>
            <person name="Sasaki T."/>
        </authorList>
    </citation>
    <scope>NUCLEOTIDE SEQUENCE [LARGE SCALE GENOMIC DNA]</scope>
    <source>
        <strain evidence="3">cv. Nipponbare</strain>
    </source>
</reference>
<dbReference type="Proteomes" id="UP000000763">
    <property type="component" value="Chromosome 1"/>
</dbReference>
<reference evidence="3" key="2">
    <citation type="journal article" date="2008" name="Nucleic Acids Res.">
        <title>The rice annotation project database (RAP-DB): 2008 update.</title>
        <authorList>
            <consortium name="The rice annotation project (RAP)"/>
        </authorList>
    </citation>
    <scope>GENOME REANNOTATION</scope>
    <source>
        <strain evidence="3">cv. Nipponbare</strain>
    </source>
</reference>
<dbReference type="EMBL" id="AP008207">
    <property type="protein sequence ID" value="BAF03996.1"/>
    <property type="molecule type" value="Genomic_DNA"/>
</dbReference>